<evidence type="ECO:0000313" key="3">
    <source>
        <dbReference type="Proteomes" id="UP000253420"/>
    </source>
</evidence>
<dbReference type="PANTHER" id="PTHR42704">
    <property type="entry name" value="RIBULOSE BISPHOSPHATE CARBOXYLASE"/>
    <property type="match status" value="1"/>
</dbReference>
<evidence type="ECO:0000259" key="1">
    <source>
        <dbReference type="Pfam" id="PF00016"/>
    </source>
</evidence>
<dbReference type="InterPro" id="IPR036376">
    <property type="entry name" value="RuBisCO_lsu_C_sf"/>
</dbReference>
<dbReference type="PANTHER" id="PTHR42704:SF17">
    <property type="entry name" value="RIBULOSE BISPHOSPHATE CARBOXYLASE LARGE CHAIN"/>
    <property type="match status" value="1"/>
</dbReference>
<accession>A0A368K933</accession>
<dbReference type="InterPro" id="IPR000685">
    <property type="entry name" value="RuBisCO_lsu_C"/>
</dbReference>
<gene>
    <name evidence="2" type="ORF">DUT91_00550</name>
</gene>
<keyword evidence="3" id="KW-1185">Reference proteome</keyword>
<dbReference type="SFLD" id="SFLDG00301">
    <property type="entry name" value="RuBisCO-like_proteins"/>
    <property type="match status" value="1"/>
</dbReference>
<name>A0A368K933_9HYPH</name>
<dbReference type="AlphaFoldDB" id="A0A368K933"/>
<dbReference type="GO" id="GO:0000287">
    <property type="term" value="F:magnesium ion binding"/>
    <property type="evidence" value="ECO:0007669"/>
    <property type="project" value="InterPro"/>
</dbReference>
<sequence>MMARFSVTYWIGAADEQEARARALDIALEQTVEIPRDAVPAGYVEDEILGHLERLEPALDGRSGFVAEISYSDDDIGGDFLQLLNIIFGNSSIKTNIRVEDISLSEGILNLCSGPRFGMPGLRERTGVAKGPILMSAIKPVGLSAQELGRLAHDFALGGMDLVKDDHGLVDQRTSPFVDRLKACVDGVGEANAKTGGRTAYVANITGPATQIFDRAWMAKEKGAGGVMVAPALAGYDVTRALAADPEFNLPIVSHPTFAGPNMITPTTGFSHRFYFGLLQRLMGVDVVVYPNFGGRFGFTLAECQSIVRGAQMEFGGYKPVVPAPGGGMTFERIPEMQAAYGERVMYLVGGALIREKANLTNASKRLVAAVRGNA</sequence>
<dbReference type="SFLD" id="SFLDF00158">
    <property type="entry name" value="5-methylthio-D-ribulose_1-phos"/>
    <property type="match status" value="1"/>
</dbReference>
<dbReference type="InterPro" id="IPR033966">
    <property type="entry name" value="RuBisCO"/>
</dbReference>
<dbReference type="SUPFAM" id="SSF54966">
    <property type="entry name" value="RuBisCO, large subunit, small (N-terminal) domain"/>
    <property type="match status" value="1"/>
</dbReference>
<dbReference type="CDD" id="cd08210">
    <property type="entry name" value="RLP_RrRLP"/>
    <property type="match status" value="1"/>
</dbReference>
<dbReference type="Pfam" id="PF00016">
    <property type="entry name" value="RuBisCO_large"/>
    <property type="match status" value="1"/>
</dbReference>
<dbReference type="Gene3D" id="3.30.70.150">
    <property type="entry name" value="RuBisCO large subunit, N-terminal domain"/>
    <property type="match status" value="1"/>
</dbReference>
<dbReference type="OrthoDB" id="9764279at2"/>
<dbReference type="InterPro" id="IPR036422">
    <property type="entry name" value="RuBisCO_lsu_N_sf"/>
</dbReference>
<protein>
    <submittedName>
        <fullName evidence="2">Transcriptional regulator</fullName>
    </submittedName>
</protein>
<dbReference type="GO" id="GO:0016984">
    <property type="term" value="F:ribulose-bisphosphate carboxylase activity"/>
    <property type="evidence" value="ECO:0007669"/>
    <property type="project" value="InterPro"/>
</dbReference>
<dbReference type="SFLD" id="SFLDS00014">
    <property type="entry name" value="RuBisCO"/>
    <property type="match status" value="1"/>
</dbReference>
<dbReference type="EMBL" id="QOZG01000001">
    <property type="protein sequence ID" value="RCS25866.1"/>
    <property type="molecule type" value="Genomic_DNA"/>
</dbReference>
<comment type="caution">
    <text evidence="2">The sequence shown here is derived from an EMBL/GenBank/DDBJ whole genome shotgun (WGS) entry which is preliminary data.</text>
</comment>
<dbReference type="Proteomes" id="UP000253420">
    <property type="component" value="Unassembled WGS sequence"/>
</dbReference>
<dbReference type="GO" id="GO:0015977">
    <property type="term" value="P:carbon fixation"/>
    <property type="evidence" value="ECO:0007669"/>
    <property type="project" value="InterPro"/>
</dbReference>
<organism evidence="2 3">
    <name type="scientific">Phyllobacterium salinisoli</name>
    <dbReference type="NCBI Taxonomy" id="1899321"/>
    <lineage>
        <taxon>Bacteria</taxon>
        <taxon>Pseudomonadati</taxon>
        <taxon>Pseudomonadota</taxon>
        <taxon>Alphaproteobacteria</taxon>
        <taxon>Hyphomicrobiales</taxon>
        <taxon>Phyllobacteriaceae</taxon>
        <taxon>Phyllobacterium</taxon>
    </lineage>
</organism>
<proteinExistence type="predicted"/>
<dbReference type="SUPFAM" id="SSF51649">
    <property type="entry name" value="RuBisCo, C-terminal domain"/>
    <property type="match status" value="1"/>
</dbReference>
<evidence type="ECO:0000313" key="2">
    <source>
        <dbReference type="EMBL" id="RCS25866.1"/>
    </source>
</evidence>
<reference evidence="2 3" key="1">
    <citation type="submission" date="2018-07" db="EMBL/GenBank/DDBJ databases">
        <title>The draft genome of Phyllobacterium salinisoli.</title>
        <authorList>
            <person name="Liu L."/>
            <person name="Li L."/>
            <person name="Zhang X."/>
            <person name="Liang L."/>
        </authorList>
    </citation>
    <scope>NUCLEOTIDE SEQUENCE [LARGE SCALE GENOMIC DNA]</scope>
    <source>
        <strain evidence="2 3">LLAN61</strain>
    </source>
</reference>
<feature type="domain" description="Ribulose bisphosphate carboxylase large subunit C-terminal" evidence="1">
    <location>
        <begin position="123"/>
        <end position="352"/>
    </location>
</feature>
<dbReference type="Gene3D" id="3.20.20.110">
    <property type="entry name" value="Ribulose bisphosphate carboxylase, large subunit, C-terminal domain"/>
    <property type="match status" value="1"/>
</dbReference>